<sequence length="346" mass="35674">MQGLNDRHIGVRTTVTLAIATLGAVLAWLGSAPVFILLGPAVAVSLSGLAGLRVEIAPGLRDVCFVVLGVAVGSGFDRDALGAMIRWPLAVLFVVVLIWMMLLICRRVLVRQFGFDHRAALLAGSPGHLSFVVAYAQESGADVARVSIVQSVRLLCLSIVVPFVALWMGVDVNGAIAPQGEIMPLLTLLVVFATALLVARVIAHLRVPAALLLGAMLTSGVGHLTGWAPGVPPDWLVLPAYLVFGALIGTRFSGMTLKALAGGLAAGLTTTGIAAVLTVSGAIPVAWALGMPLAHVLVAFAPGGLETMIVMGVIIGVVPGFVAACHISRLLVLSVLLPAMLGRSKP</sequence>
<evidence type="ECO:0000313" key="3">
    <source>
        <dbReference type="Proteomes" id="UP000635142"/>
    </source>
</evidence>
<keyword evidence="1" id="KW-0812">Transmembrane</keyword>
<dbReference type="Pfam" id="PF05145">
    <property type="entry name" value="AbrB"/>
    <property type="match status" value="1"/>
</dbReference>
<keyword evidence="3" id="KW-1185">Reference proteome</keyword>
<accession>A0A927HEI8</accession>
<feature type="transmembrane region" description="Helical" evidence="1">
    <location>
        <begin position="88"/>
        <end position="109"/>
    </location>
</feature>
<comment type="caution">
    <text evidence="2">The sequence shown here is derived from an EMBL/GenBank/DDBJ whole genome shotgun (WGS) entry which is preliminary data.</text>
</comment>
<dbReference type="GO" id="GO:0010468">
    <property type="term" value="P:regulation of gene expression"/>
    <property type="evidence" value="ECO:0007669"/>
    <property type="project" value="InterPro"/>
</dbReference>
<proteinExistence type="predicted"/>
<dbReference type="Proteomes" id="UP000635142">
    <property type="component" value="Unassembled WGS sequence"/>
</dbReference>
<dbReference type="PANTHER" id="PTHR38457">
    <property type="entry name" value="REGULATOR ABRB-RELATED"/>
    <property type="match status" value="1"/>
</dbReference>
<dbReference type="PIRSF" id="PIRSF038991">
    <property type="entry name" value="Protein_AbrB"/>
    <property type="match status" value="1"/>
</dbReference>
<feature type="transmembrane region" description="Helical" evidence="1">
    <location>
        <begin position="210"/>
        <end position="229"/>
    </location>
</feature>
<dbReference type="RefSeq" id="WP_191074382.1">
    <property type="nucleotide sequence ID" value="NZ_JACTAG010000001.1"/>
</dbReference>
<feature type="transmembrane region" description="Helical" evidence="1">
    <location>
        <begin position="152"/>
        <end position="170"/>
    </location>
</feature>
<gene>
    <name evidence="2" type="ORF">H9Q16_05735</name>
</gene>
<feature type="transmembrane region" description="Helical" evidence="1">
    <location>
        <begin position="182"/>
        <end position="203"/>
    </location>
</feature>
<dbReference type="PANTHER" id="PTHR38457:SF1">
    <property type="entry name" value="REGULATOR ABRB-RELATED"/>
    <property type="match status" value="1"/>
</dbReference>
<dbReference type="InterPro" id="IPR007820">
    <property type="entry name" value="AbrB_fam"/>
</dbReference>
<organism evidence="2 3">
    <name type="scientific">Sulfitobacter aestuariivivens</name>
    <dbReference type="NCBI Taxonomy" id="2766981"/>
    <lineage>
        <taxon>Bacteria</taxon>
        <taxon>Pseudomonadati</taxon>
        <taxon>Pseudomonadota</taxon>
        <taxon>Alphaproteobacteria</taxon>
        <taxon>Rhodobacterales</taxon>
        <taxon>Roseobacteraceae</taxon>
        <taxon>Sulfitobacter</taxon>
    </lineage>
</organism>
<dbReference type="GO" id="GO:0016020">
    <property type="term" value="C:membrane"/>
    <property type="evidence" value="ECO:0007669"/>
    <property type="project" value="InterPro"/>
</dbReference>
<dbReference type="AlphaFoldDB" id="A0A927HEI8"/>
<feature type="transmembrane region" description="Helical" evidence="1">
    <location>
        <begin position="235"/>
        <end position="252"/>
    </location>
</feature>
<keyword evidence="1" id="KW-1133">Transmembrane helix</keyword>
<evidence type="ECO:0000256" key="1">
    <source>
        <dbReference type="SAM" id="Phobius"/>
    </source>
</evidence>
<protein>
    <submittedName>
        <fullName evidence="2">AbrB family transcriptional regulator</fullName>
    </submittedName>
</protein>
<dbReference type="EMBL" id="JACTAG010000001">
    <property type="protein sequence ID" value="MBD3663414.1"/>
    <property type="molecule type" value="Genomic_DNA"/>
</dbReference>
<name>A0A927HEI8_9RHOB</name>
<evidence type="ECO:0000313" key="2">
    <source>
        <dbReference type="EMBL" id="MBD3663414.1"/>
    </source>
</evidence>
<feature type="transmembrane region" description="Helical" evidence="1">
    <location>
        <begin position="264"/>
        <end position="289"/>
    </location>
</feature>
<keyword evidence="1" id="KW-0472">Membrane</keyword>
<feature type="transmembrane region" description="Helical" evidence="1">
    <location>
        <begin position="309"/>
        <end position="337"/>
    </location>
</feature>
<reference evidence="2" key="1">
    <citation type="submission" date="2020-08" db="EMBL/GenBank/DDBJ databases">
        <title>Sulfitobacter aestuariivivens sp. nov., isolated from a tidal flat.</title>
        <authorList>
            <person name="Park S."/>
            <person name="Yoon J.-H."/>
        </authorList>
    </citation>
    <scope>NUCLEOTIDE SEQUENCE</scope>
    <source>
        <strain evidence="2">TSTF-M16</strain>
    </source>
</reference>